<comment type="similarity">
    <text evidence="1">Belongs to the leucine-binding protein family.</text>
</comment>
<dbReference type="Gene3D" id="3.40.50.2300">
    <property type="match status" value="2"/>
</dbReference>
<dbReference type="EMBL" id="BAAAOR010000002">
    <property type="protein sequence ID" value="GAA1501728.1"/>
    <property type="molecule type" value="Genomic_DNA"/>
</dbReference>
<accession>A0ABN1ZPB4</accession>
<reference evidence="6 7" key="1">
    <citation type="journal article" date="2019" name="Int. J. Syst. Evol. Microbiol.">
        <title>The Global Catalogue of Microorganisms (GCM) 10K type strain sequencing project: providing services to taxonomists for standard genome sequencing and annotation.</title>
        <authorList>
            <consortium name="The Broad Institute Genomics Platform"/>
            <consortium name="The Broad Institute Genome Sequencing Center for Infectious Disease"/>
            <person name="Wu L."/>
            <person name="Ma J."/>
        </authorList>
    </citation>
    <scope>NUCLEOTIDE SEQUENCE [LARGE SCALE GENOMIC DNA]</scope>
    <source>
        <strain evidence="6 7">JCM 14942</strain>
    </source>
</reference>
<dbReference type="SUPFAM" id="SSF53822">
    <property type="entry name" value="Periplasmic binding protein-like I"/>
    <property type="match status" value="1"/>
</dbReference>
<dbReference type="RefSeq" id="WP_344110662.1">
    <property type="nucleotide sequence ID" value="NZ_BAAAOR010000002.1"/>
</dbReference>
<feature type="chain" id="PRO_5047161667" description="Leucine-binding protein domain-containing protein" evidence="4">
    <location>
        <begin position="25"/>
        <end position="496"/>
    </location>
</feature>
<organism evidence="6 7">
    <name type="scientific">Nocardioides humi</name>
    <dbReference type="NCBI Taxonomy" id="449461"/>
    <lineage>
        <taxon>Bacteria</taxon>
        <taxon>Bacillati</taxon>
        <taxon>Actinomycetota</taxon>
        <taxon>Actinomycetes</taxon>
        <taxon>Propionibacteriales</taxon>
        <taxon>Nocardioidaceae</taxon>
        <taxon>Nocardioides</taxon>
    </lineage>
</organism>
<proteinExistence type="inferred from homology"/>
<dbReference type="Proteomes" id="UP001500842">
    <property type="component" value="Unassembled WGS sequence"/>
</dbReference>
<sequence length="496" mass="51062">MPRNSRVRRLAGVAAVVLALSACGSQLDPATVARVNGQAGGDGSGQQPGAVADPVSGSDESVAGGDGEVAGGDVAAPGDAGAADPAAGADSSGTAGGGSGGKAKGKGSPTGGVKAASCEGFKNQTGITDSTITLANVADLSGPVPGIFEASQQAARAYVAYFNSQNTLCGRKLALLNLDSRADAGADQQAYTKACAGAFAAVGSMGAFDSGGAAAAQGCGLPDIRTTTTTPERAACSTCFGIYSIRPNLIADSGPKWLAAQYPEATKNVGVLYINAGAAVVNAKSQAAAWGKMGWTINYLQGIDVAEFNFAPYVQQLKDKGIKMVVYTGPYQNTVKLQQAMQQQGYKPDVFMQDPTVYDQRYVQQAGALAEGTYVYSTTDLFENKSNPEIQLYLSWLQQVKPGAVPNFYGLFAWSATRLFVEQSLALGGKLTRESLVAAMRKVDDWTGNGAHTAMRVGTAETPPCQKIIQYKGGRWQQVSPGSWLCGNVVNSGVGG</sequence>
<evidence type="ECO:0000313" key="6">
    <source>
        <dbReference type="EMBL" id="GAA1501728.1"/>
    </source>
</evidence>
<dbReference type="PANTHER" id="PTHR47235">
    <property type="entry name" value="BLR6548 PROTEIN"/>
    <property type="match status" value="1"/>
</dbReference>
<feature type="domain" description="Leucine-binding protein" evidence="5">
    <location>
        <begin position="131"/>
        <end position="459"/>
    </location>
</feature>
<protein>
    <recommendedName>
        <fullName evidence="5">Leucine-binding protein domain-containing protein</fullName>
    </recommendedName>
</protein>
<evidence type="ECO:0000256" key="2">
    <source>
        <dbReference type="ARBA" id="ARBA00022729"/>
    </source>
</evidence>
<keyword evidence="2 4" id="KW-0732">Signal</keyword>
<evidence type="ECO:0000256" key="4">
    <source>
        <dbReference type="SAM" id="SignalP"/>
    </source>
</evidence>
<dbReference type="Pfam" id="PF13458">
    <property type="entry name" value="Peripla_BP_6"/>
    <property type="match status" value="1"/>
</dbReference>
<dbReference type="InterPro" id="IPR028081">
    <property type="entry name" value="Leu-bd"/>
</dbReference>
<keyword evidence="7" id="KW-1185">Reference proteome</keyword>
<evidence type="ECO:0000259" key="5">
    <source>
        <dbReference type="Pfam" id="PF13458"/>
    </source>
</evidence>
<evidence type="ECO:0000256" key="1">
    <source>
        <dbReference type="ARBA" id="ARBA00010062"/>
    </source>
</evidence>
<name>A0ABN1ZPB4_9ACTN</name>
<feature type="compositionally biased region" description="Low complexity" evidence="3">
    <location>
        <begin position="71"/>
        <end position="93"/>
    </location>
</feature>
<evidence type="ECO:0000313" key="7">
    <source>
        <dbReference type="Proteomes" id="UP001500842"/>
    </source>
</evidence>
<comment type="caution">
    <text evidence="6">The sequence shown here is derived from an EMBL/GenBank/DDBJ whole genome shotgun (WGS) entry which is preliminary data.</text>
</comment>
<feature type="signal peptide" evidence="4">
    <location>
        <begin position="1"/>
        <end position="24"/>
    </location>
</feature>
<feature type="region of interest" description="Disordered" evidence="3">
    <location>
        <begin position="34"/>
        <end position="109"/>
    </location>
</feature>
<evidence type="ECO:0000256" key="3">
    <source>
        <dbReference type="SAM" id="MobiDB-lite"/>
    </source>
</evidence>
<gene>
    <name evidence="6" type="ORF">GCM10009788_00560</name>
</gene>
<dbReference type="PROSITE" id="PS51257">
    <property type="entry name" value="PROKAR_LIPOPROTEIN"/>
    <property type="match status" value="1"/>
</dbReference>
<dbReference type="InterPro" id="IPR028082">
    <property type="entry name" value="Peripla_BP_I"/>
</dbReference>
<dbReference type="PANTHER" id="PTHR47235:SF1">
    <property type="entry name" value="BLR6548 PROTEIN"/>
    <property type="match status" value="1"/>
</dbReference>